<evidence type="ECO:0000313" key="3">
    <source>
        <dbReference type="Proteomes" id="UP000027456"/>
    </source>
</evidence>
<evidence type="ECO:0000313" key="2">
    <source>
        <dbReference type="EMBL" id="KEP50560.1"/>
    </source>
</evidence>
<feature type="compositionally biased region" description="Acidic residues" evidence="1">
    <location>
        <begin position="131"/>
        <end position="144"/>
    </location>
</feature>
<gene>
    <name evidence="2" type="ORF">V565_077650</name>
</gene>
<evidence type="ECO:0000256" key="1">
    <source>
        <dbReference type="SAM" id="MobiDB-lite"/>
    </source>
</evidence>
<dbReference type="AlphaFoldDB" id="A0A074RZ16"/>
<dbReference type="SUPFAM" id="SSF52047">
    <property type="entry name" value="RNI-like"/>
    <property type="match status" value="1"/>
</dbReference>
<name>A0A074RZ16_9AGAM</name>
<protein>
    <recommendedName>
        <fullName evidence="4">F-box domain-containing protein</fullName>
    </recommendedName>
</protein>
<sequence length="509" mass="57826">MAKKLKLKLKASNEVHAPPLPINLSPLPTEVLAYIFQLVLLPRSQPCFSDNYSETLNYPEVLLWVCSRWRHVALTSPNLWSHIDIVLSSSASQRASKRAEAFLERAGRCPLDIYIFEKPRRSRWPLFDRSDDELSEQQSEPDDSDCSKDSNEYGSDLLTDGSHGSDDAHGSDDSSELDVFDFLPQLPGHALVKSIQFVTSTCDFIYGSRYLPVLKYYLANCSPGTLTKLVLQGNADDGVNFIIRASEQSEALWLPITTLHVSGGICPSYEGAAFRGLTDLRLSGRDYIHESQFVNILRWSPKLRIFQFYLKMTAASIVITPVEPIHLNDLEVLDLIENRLKGAEFEMLTRWIAVGQTPLRLFLWCPLDSKPVKKFFRRANVVELHVRLHGTSVDSLEKLLNRSSKLRMLAVDGYGGQFEPKSETSSDDSTRSFTPIDTLHLRFCDIQFDSLQRMIQARSIHTLTMWSCSVIKEKYGDTSREEILGLCSNTKVLTRKEFTEMENWIKCIT</sequence>
<dbReference type="HOGENOM" id="CLU_025641_1_0_1"/>
<dbReference type="OrthoDB" id="2269034at2759"/>
<dbReference type="Proteomes" id="UP000027456">
    <property type="component" value="Unassembled WGS sequence"/>
</dbReference>
<feature type="region of interest" description="Disordered" evidence="1">
    <location>
        <begin position="131"/>
        <end position="151"/>
    </location>
</feature>
<organism evidence="2 3">
    <name type="scientific">Rhizoctonia solani 123E</name>
    <dbReference type="NCBI Taxonomy" id="1423351"/>
    <lineage>
        <taxon>Eukaryota</taxon>
        <taxon>Fungi</taxon>
        <taxon>Dikarya</taxon>
        <taxon>Basidiomycota</taxon>
        <taxon>Agaricomycotina</taxon>
        <taxon>Agaricomycetes</taxon>
        <taxon>Cantharellales</taxon>
        <taxon>Ceratobasidiaceae</taxon>
        <taxon>Rhizoctonia</taxon>
    </lineage>
</organism>
<dbReference type="Gene3D" id="3.80.10.10">
    <property type="entry name" value="Ribonuclease Inhibitor"/>
    <property type="match status" value="1"/>
</dbReference>
<keyword evidence="3" id="KW-1185">Reference proteome</keyword>
<proteinExistence type="predicted"/>
<dbReference type="InterPro" id="IPR032675">
    <property type="entry name" value="LRR_dom_sf"/>
</dbReference>
<dbReference type="STRING" id="1423351.A0A074RZ16"/>
<accession>A0A074RZ16</accession>
<evidence type="ECO:0008006" key="4">
    <source>
        <dbReference type="Google" id="ProtNLM"/>
    </source>
</evidence>
<dbReference type="EMBL" id="AZST01000242">
    <property type="protein sequence ID" value="KEP50560.1"/>
    <property type="molecule type" value="Genomic_DNA"/>
</dbReference>
<reference evidence="2 3" key="1">
    <citation type="submission" date="2013-12" db="EMBL/GenBank/DDBJ databases">
        <authorList>
            <person name="Cubeta M."/>
            <person name="Pakala S."/>
            <person name="Fedorova N."/>
            <person name="Thomas E."/>
            <person name="Dean R."/>
            <person name="Jabaji S."/>
            <person name="Neate S."/>
            <person name="Toda T."/>
            <person name="Tavantzis S."/>
            <person name="Vilgalys R."/>
            <person name="Bharathan N."/>
            <person name="Pakala S."/>
            <person name="Losada L.S."/>
            <person name="Zafar N."/>
            <person name="Nierman W."/>
        </authorList>
    </citation>
    <scope>NUCLEOTIDE SEQUENCE [LARGE SCALE GENOMIC DNA]</scope>
    <source>
        <strain evidence="2 3">123E</strain>
    </source>
</reference>
<comment type="caution">
    <text evidence="2">The sequence shown here is derived from an EMBL/GenBank/DDBJ whole genome shotgun (WGS) entry which is preliminary data.</text>
</comment>